<dbReference type="NCBIfam" id="TIGR04183">
    <property type="entry name" value="Por_Secre_tail"/>
    <property type="match status" value="1"/>
</dbReference>
<dbReference type="Pfam" id="PF02156">
    <property type="entry name" value="Glyco_hydro_26"/>
    <property type="match status" value="1"/>
</dbReference>
<feature type="chain" id="PRO_5046638012" evidence="6">
    <location>
        <begin position="20"/>
        <end position="565"/>
    </location>
</feature>
<keyword evidence="3 5" id="KW-0378">Hydrolase</keyword>
<dbReference type="InterPro" id="IPR026444">
    <property type="entry name" value="Secre_tail"/>
</dbReference>
<dbReference type="Gene3D" id="2.60.120.260">
    <property type="entry name" value="Galactose-binding domain-like"/>
    <property type="match status" value="1"/>
</dbReference>
<evidence type="ECO:0000259" key="7">
    <source>
        <dbReference type="PROSITE" id="PS51175"/>
    </source>
</evidence>
<feature type="domain" description="GH26" evidence="8">
    <location>
        <begin position="20"/>
        <end position="320"/>
    </location>
</feature>
<dbReference type="PRINTS" id="PR00739">
    <property type="entry name" value="GLHYDRLASE26"/>
</dbReference>
<evidence type="ECO:0000256" key="2">
    <source>
        <dbReference type="ARBA" id="ARBA00022729"/>
    </source>
</evidence>
<keyword evidence="10" id="KW-1185">Reference proteome</keyword>
<feature type="signal peptide" evidence="6">
    <location>
        <begin position="1"/>
        <end position="19"/>
    </location>
</feature>
<dbReference type="RefSeq" id="WP_395419116.1">
    <property type="nucleotide sequence ID" value="NZ_JBIPKE010000020.1"/>
</dbReference>
<dbReference type="Gene3D" id="3.20.20.80">
    <property type="entry name" value="Glycosidases"/>
    <property type="match status" value="1"/>
</dbReference>
<keyword evidence="2 6" id="KW-0732">Signal</keyword>
<proteinExistence type="inferred from homology"/>
<name>A0ABW7NI58_9BACT</name>
<evidence type="ECO:0000256" key="1">
    <source>
        <dbReference type="ARBA" id="ARBA00007754"/>
    </source>
</evidence>
<gene>
    <name evidence="9" type="ORF">ACHKAR_19835</name>
</gene>
<dbReference type="EMBL" id="JBIPKE010000020">
    <property type="protein sequence ID" value="MFH6985714.1"/>
    <property type="molecule type" value="Genomic_DNA"/>
</dbReference>
<reference evidence="9 10" key="1">
    <citation type="journal article" date="2013" name="Int. J. Syst. Evol. Microbiol.">
        <title>Marinoscillum luteum sp. nov., isolated from marine sediment.</title>
        <authorList>
            <person name="Cha I.T."/>
            <person name="Park S.J."/>
            <person name="Kim S.J."/>
            <person name="Kim J.G."/>
            <person name="Jung M.Y."/>
            <person name="Shin K.S."/>
            <person name="Kwon K.K."/>
            <person name="Yang S.H."/>
            <person name="Seo Y.S."/>
            <person name="Rhee S.K."/>
        </authorList>
    </citation>
    <scope>NUCLEOTIDE SEQUENCE [LARGE SCALE GENOMIC DNA]</scope>
    <source>
        <strain evidence="9 10">KCTC 23939</strain>
    </source>
</reference>
<dbReference type="Pfam" id="PF03422">
    <property type="entry name" value="CBM_6"/>
    <property type="match status" value="1"/>
</dbReference>
<dbReference type="PANTHER" id="PTHR40079:SF4">
    <property type="entry name" value="GH26 DOMAIN-CONTAINING PROTEIN-RELATED"/>
    <property type="match status" value="1"/>
</dbReference>
<keyword evidence="4 5" id="KW-0326">Glycosidase</keyword>
<evidence type="ECO:0000256" key="6">
    <source>
        <dbReference type="SAM" id="SignalP"/>
    </source>
</evidence>
<evidence type="ECO:0000259" key="8">
    <source>
        <dbReference type="PROSITE" id="PS51764"/>
    </source>
</evidence>
<dbReference type="PANTHER" id="PTHR40079">
    <property type="entry name" value="MANNAN ENDO-1,4-BETA-MANNOSIDASE E-RELATED"/>
    <property type="match status" value="1"/>
</dbReference>
<dbReference type="InterPro" id="IPR022790">
    <property type="entry name" value="GH26_dom"/>
</dbReference>
<dbReference type="SMART" id="SM00606">
    <property type="entry name" value="CBD_IV"/>
    <property type="match status" value="1"/>
</dbReference>
<dbReference type="Proteomes" id="UP001610063">
    <property type="component" value="Unassembled WGS sequence"/>
</dbReference>
<protein>
    <submittedName>
        <fullName evidence="9">Carbohydrate-binding protein</fullName>
    </submittedName>
</protein>
<feature type="domain" description="CBM6" evidence="7">
    <location>
        <begin position="339"/>
        <end position="462"/>
    </location>
</feature>
<evidence type="ECO:0000313" key="10">
    <source>
        <dbReference type="Proteomes" id="UP001610063"/>
    </source>
</evidence>
<comment type="caution">
    <text evidence="9">The sequence shown here is derived from an EMBL/GenBank/DDBJ whole genome shotgun (WGS) entry which is preliminary data.</text>
</comment>
<feature type="active site" description="Proton donor" evidence="5">
    <location>
        <position position="174"/>
    </location>
</feature>
<dbReference type="InterPro" id="IPR017853">
    <property type="entry name" value="GH"/>
</dbReference>
<dbReference type="InterPro" id="IPR000805">
    <property type="entry name" value="Glyco_hydro_26"/>
</dbReference>
<comment type="similarity">
    <text evidence="1 5">Belongs to the glycosyl hydrolase 26 family.</text>
</comment>
<dbReference type="SUPFAM" id="SSF49785">
    <property type="entry name" value="Galactose-binding domain-like"/>
    <property type="match status" value="1"/>
</dbReference>
<feature type="active site" description="Nucleophile" evidence="5">
    <location>
        <position position="273"/>
    </location>
</feature>
<organism evidence="9 10">
    <name type="scientific">Marinoscillum luteum</name>
    <dbReference type="NCBI Taxonomy" id="861051"/>
    <lineage>
        <taxon>Bacteria</taxon>
        <taxon>Pseudomonadati</taxon>
        <taxon>Bacteroidota</taxon>
        <taxon>Cytophagia</taxon>
        <taxon>Cytophagales</taxon>
        <taxon>Reichenbachiellaceae</taxon>
        <taxon>Marinoscillum</taxon>
    </lineage>
</organism>
<dbReference type="InterPro" id="IPR008979">
    <property type="entry name" value="Galactose-bd-like_sf"/>
</dbReference>
<dbReference type="SUPFAM" id="SSF51445">
    <property type="entry name" value="(Trans)glycosidases"/>
    <property type="match status" value="1"/>
</dbReference>
<dbReference type="PROSITE" id="PS51175">
    <property type="entry name" value="CBM6"/>
    <property type="match status" value="1"/>
</dbReference>
<dbReference type="InterPro" id="IPR006584">
    <property type="entry name" value="Cellulose-bd_IV"/>
</dbReference>
<sequence length="565" mass="62237">MKALLVACLCVLCFNISYAQTPYESLNYLYSIQGNNTIGGIHNRQPISNPNQYSTQLNGILGDWPGLYSSDFLFESWEIDDRQAMINQVITEWNNGAMINLMWHACNPVGGEACNWDSGSGDVKSYLNNTQWNNLLTNGTTLNNNWKAMMDEIATFLQQLENAGVEVFFRPLHEMNQGMFWWGGRPGPNGTAALYRLTHDYFTYEKGLSNLIWVWNLQDFGSLSSDLNNYDPGSSYWDVLTMDMYWSDGNGYTTSKYNAMVNKANGKPIGIGECEDLPAVNLLSQQPLWTFFMGWSELTFNNSNQKIQDIYWSGRVLVLDEMPGWQGTGTWRNGGSGPQYIQAEDYDNMSGVQTETTSDPDGGNLNVGWIDAGDWMTFNNISIPSTGTYSIAYRVASPSGGGSIQLEQAGGGTVYGSIAVPSTGGWQTWTTIYQNVTLSAGTQSFGIKALSGGWNINWWAITPTGGSRTSEPVFEVAIDATAAYPNPFTESVTIPIDWDGETDFRVNIFNVSGSLIRTLNVDHLTGAKSVIWDGATASGGIVPGGVYYYQFQAGRQAASGKLIKE</sequence>
<evidence type="ECO:0000256" key="3">
    <source>
        <dbReference type="ARBA" id="ARBA00022801"/>
    </source>
</evidence>
<evidence type="ECO:0000256" key="5">
    <source>
        <dbReference type="PROSITE-ProRule" id="PRU01100"/>
    </source>
</evidence>
<dbReference type="CDD" id="cd04080">
    <property type="entry name" value="CBM6_cellulase-like"/>
    <property type="match status" value="1"/>
</dbReference>
<evidence type="ECO:0000313" key="9">
    <source>
        <dbReference type="EMBL" id="MFH6985714.1"/>
    </source>
</evidence>
<dbReference type="InterPro" id="IPR005084">
    <property type="entry name" value="CBM6"/>
</dbReference>
<accession>A0ABW7NI58</accession>
<evidence type="ECO:0000256" key="4">
    <source>
        <dbReference type="ARBA" id="ARBA00023295"/>
    </source>
</evidence>
<dbReference type="PROSITE" id="PS51764">
    <property type="entry name" value="GH26"/>
    <property type="match status" value="1"/>
</dbReference>
<dbReference type="Gene3D" id="2.60.40.4070">
    <property type="match status" value="1"/>
</dbReference>